<protein>
    <submittedName>
        <fullName evidence="1">Uncharacterized protein</fullName>
    </submittedName>
</protein>
<proteinExistence type="predicted"/>
<name>A0A2P2NJQ5_RHIMU</name>
<reference evidence="1" key="1">
    <citation type="submission" date="2018-02" db="EMBL/GenBank/DDBJ databases">
        <title>Rhizophora mucronata_Transcriptome.</title>
        <authorList>
            <person name="Meera S.P."/>
            <person name="Sreeshan A."/>
            <person name="Augustine A."/>
        </authorList>
    </citation>
    <scope>NUCLEOTIDE SEQUENCE</scope>
    <source>
        <tissue evidence="1">Leaf</tissue>
    </source>
</reference>
<accession>A0A2P2NJQ5</accession>
<sequence length="44" mass="5108">MHKLFTWCGQVNCLKHNFYKYGGMSTTEHGSNVNQTTEPKTQIF</sequence>
<dbReference type="AlphaFoldDB" id="A0A2P2NJQ5"/>
<organism evidence="1">
    <name type="scientific">Rhizophora mucronata</name>
    <name type="common">Asiatic mangrove</name>
    <dbReference type="NCBI Taxonomy" id="61149"/>
    <lineage>
        <taxon>Eukaryota</taxon>
        <taxon>Viridiplantae</taxon>
        <taxon>Streptophyta</taxon>
        <taxon>Embryophyta</taxon>
        <taxon>Tracheophyta</taxon>
        <taxon>Spermatophyta</taxon>
        <taxon>Magnoliopsida</taxon>
        <taxon>eudicotyledons</taxon>
        <taxon>Gunneridae</taxon>
        <taxon>Pentapetalae</taxon>
        <taxon>rosids</taxon>
        <taxon>fabids</taxon>
        <taxon>Malpighiales</taxon>
        <taxon>Rhizophoraceae</taxon>
        <taxon>Rhizophora</taxon>
    </lineage>
</organism>
<evidence type="ECO:0000313" key="1">
    <source>
        <dbReference type="EMBL" id="MBX42721.1"/>
    </source>
</evidence>
<dbReference type="EMBL" id="GGEC01062237">
    <property type="protein sequence ID" value="MBX42721.1"/>
    <property type="molecule type" value="Transcribed_RNA"/>
</dbReference>